<reference evidence="3" key="1">
    <citation type="submission" date="2022-10" db="EMBL/GenBank/DDBJ databases">
        <title>Tapping the CABI collections for fungal endophytes: first genome assemblies for Collariella, Neodidymelliopsis, Ascochyta clinopodiicola, Didymella pomorum, Didymosphaeria variabile, Neocosmospora piperis and Neocucurbitaria cava.</title>
        <authorList>
            <person name="Hill R."/>
        </authorList>
    </citation>
    <scope>NUCLEOTIDE SEQUENCE</scope>
    <source>
        <strain evidence="3">IMI 366586</strain>
    </source>
</reference>
<evidence type="ECO:0000313" key="3">
    <source>
        <dbReference type="EMBL" id="KAJ4329053.1"/>
    </source>
</evidence>
<keyword evidence="4" id="KW-1185">Reference proteome</keyword>
<dbReference type="InterPro" id="IPR002110">
    <property type="entry name" value="Ankyrin_rpt"/>
</dbReference>
<dbReference type="SUPFAM" id="SSF48403">
    <property type="entry name" value="Ankyrin repeat"/>
    <property type="match status" value="1"/>
</dbReference>
<feature type="region of interest" description="Disordered" evidence="2">
    <location>
        <begin position="404"/>
        <end position="425"/>
    </location>
</feature>
<name>A0A9W8WND1_9HYPO</name>
<dbReference type="Pfam" id="PF12796">
    <property type="entry name" value="Ank_2"/>
    <property type="match status" value="2"/>
</dbReference>
<feature type="repeat" description="ANK" evidence="1">
    <location>
        <begin position="143"/>
        <end position="176"/>
    </location>
</feature>
<dbReference type="AlphaFoldDB" id="A0A9W8WND1"/>
<accession>A0A9W8WND1</accession>
<dbReference type="PANTHER" id="PTHR46224:SF64">
    <property type="entry name" value="IQ MOTIF AND ANKYRIN REPEAT DOMAIN-CONTAINING PROTEIN 1"/>
    <property type="match status" value="1"/>
</dbReference>
<dbReference type="InterPro" id="IPR036770">
    <property type="entry name" value="Ankyrin_rpt-contain_sf"/>
</dbReference>
<protein>
    <recommendedName>
        <fullName evidence="5">Ankyrin</fullName>
    </recommendedName>
</protein>
<dbReference type="EMBL" id="JAPEUR010000004">
    <property type="protein sequence ID" value="KAJ4329053.1"/>
    <property type="molecule type" value="Genomic_DNA"/>
</dbReference>
<feature type="repeat" description="ANK" evidence="1">
    <location>
        <begin position="232"/>
        <end position="264"/>
    </location>
</feature>
<keyword evidence="1" id="KW-0040">ANK repeat</keyword>
<evidence type="ECO:0000313" key="4">
    <source>
        <dbReference type="Proteomes" id="UP001140502"/>
    </source>
</evidence>
<dbReference type="PROSITE" id="PS50088">
    <property type="entry name" value="ANK_REPEAT"/>
    <property type="match status" value="2"/>
</dbReference>
<organism evidence="3 4">
    <name type="scientific">Fusarium piperis</name>
    <dbReference type="NCBI Taxonomy" id="1435070"/>
    <lineage>
        <taxon>Eukaryota</taxon>
        <taxon>Fungi</taxon>
        <taxon>Dikarya</taxon>
        <taxon>Ascomycota</taxon>
        <taxon>Pezizomycotina</taxon>
        <taxon>Sordariomycetes</taxon>
        <taxon>Hypocreomycetidae</taxon>
        <taxon>Hypocreales</taxon>
        <taxon>Nectriaceae</taxon>
        <taxon>Fusarium</taxon>
        <taxon>Fusarium solani species complex</taxon>
    </lineage>
</organism>
<dbReference type="Gene3D" id="1.25.40.20">
    <property type="entry name" value="Ankyrin repeat-containing domain"/>
    <property type="match status" value="2"/>
</dbReference>
<evidence type="ECO:0000256" key="1">
    <source>
        <dbReference type="PROSITE-ProRule" id="PRU00023"/>
    </source>
</evidence>
<dbReference type="PROSITE" id="PS50297">
    <property type="entry name" value="ANK_REP_REGION"/>
    <property type="match status" value="2"/>
</dbReference>
<dbReference type="Proteomes" id="UP001140502">
    <property type="component" value="Unassembled WGS sequence"/>
</dbReference>
<dbReference type="OrthoDB" id="341259at2759"/>
<dbReference type="PANTHER" id="PTHR46224">
    <property type="entry name" value="ANKYRIN REPEAT FAMILY PROTEIN"/>
    <property type="match status" value="1"/>
</dbReference>
<evidence type="ECO:0000256" key="2">
    <source>
        <dbReference type="SAM" id="MobiDB-lite"/>
    </source>
</evidence>
<gene>
    <name evidence="3" type="ORF">N0V84_000404</name>
</gene>
<sequence>MALTGLGQFAPELIELLVRNAFDANSEHIRQGYETSENIVFFHSSEKEVRQLERFQVWRDLLNLGATCRYLYRIITPLVYRYDIDINHSSSLIISAKIGNTAGVTMALNHGADIHVGDRTTTASWSFGKQIGRKHWKPLNLTDQATALHWAAFNGHIEAMTLLLQHKKADVNHRVRVDTSIAHYRSVACKRRAAKFMEAFALPDKPVQEIAAAVRHQLWGVEDSILYKTIEHGANPLYFALLAGNIEMSKLLIEAGSSMETHLGTDTNALHQACRRGELELVRLVLEHTSPSVEDAIGNTPLHYLPDDAPDRDGIISLLLEKGEDEFAIGLNHEEEEFDYLLHVFRRNRRINTWFYTKLMGEEPDDHLLSRNDWEWAVFWRLETEDMTVEPRILCGGLVDEDEDDDLAEEEDEAHFEEVDAGEWD</sequence>
<dbReference type="InterPro" id="IPR051616">
    <property type="entry name" value="Cul2-RING_E3_ligase_SR"/>
</dbReference>
<comment type="caution">
    <text evidence="3">The sequence shown here is derived from an EMBL/GenBank/DDBJ whole genome shotgun (WGS) entry which is preliminary data.</text>
</comment>
<proteinExistence type="predicted"/>
<dbReference type="SMART" id="SM00248">
    <property type="entry name" value="ANK"/>
    <property type="match status" value="5"/>
</dbReference>
<evidence type="ECO:0008006" key="5">
    <source>
        <dbReference type="Google" id="ProtNLM"/>
    </source>
</evidence>